<name>A0A0C9ZBZ4_9AGAM</name>
<feature type="compositionally biased region" description="Polar residues" evidence="1">
    <location>
        <begin position="1"/>
        <end position="15"/>
    </location>
</feature>
<evidence type="ECO:0000313" key="2">
    <source>
        <dbReference type="EMBL" id="KIK23454.1"/>
    </source>
</evidence>
<proteinExistence type="predicted"/>
<dbReference type="OrthoDB" id="10588081at2759"/>
<dbReference type="HOGENOM" id="CLU_2776908_0_0_1"/>
<feature type="region of interest" description="Disordered" evidence="1">
    <location>
        <begin position="1"/>
        <end position="20"/>
    </location>
</feature>
<dbReference type="AlphaFoldDB" id="A0A0C9ZBZ4"/>
<evidence type="ECO:0000313" key="3">
    <source>
        <dbReference type="Proteomes" id="UP000054018"/>
    </source>
</evidence>
<reference evidence="3" key="2">
    <citation type="submission" date="2015-01" db="EMBL/GenBank/DDBJ databases">
        <title>Evolutionary Origins and Diversification of the Mycorrhizal Mutualists.</title>
        <authorList>
            <consortium name="DOE Joint Genome Institute"/>
            <consortium name="Mycorrhizal Genomics Consortium"/>
            <person name="Kohler A."/>
            <person name="Kuo A."/>
            <person name="Nagy L.G."/>
            <person name="Floudas D."/>
            <person name="Copeland A."/>
            <person name="Barry K.W."/>
            <person name="Cichocki N."/>
            <person name="Veneault-Fourrey C."/>
            <person name="LaButti K."/>
            <person name="Lindquist E.A."/>
            <person name="Lipzen A."/>
            <person name="Lundell T."/>
            <person name="Morin E."/>
            <person name="Murat C."/>
            <person name="Riley R."/>
            <person name="Ohm R."/>
            <person name="Sun H."/>
            <person name="Tunlid A."/>
            <person name="Henrissat B."/>
            <person name="Grigoriev I.V."/>
            <person name="Hibbett D.S."/>
            <person name="Martin F."/>
        </authorList>
    </citation>
    <scope>NUCLEOTIDE SEQUENCE [LARGE SCALE GENOMIC DNA]</scope>
    <source>
        <strain evidence="3">441</strain>
    </source>
</reference>
<sequence>MARTMQNAKKTTSGSTRRRCIQRQIHQEDQQEHVYQIDIIAQLPDNTAVLSSPSYCIIGFLPGDASMGN</sequence>
<keyword evidence="3" id="KW-1185">Reference proteome</keyword>
<organism evidence="2 3">
    <name type="scientific">Pisolithus microcarpus 441</name>
    <dbReference type="NCBI Taxonomy" id="765257"/>
    <lineage>
        <taxon>Eukaryota</taxon>
        <taxon>Fungi</taxon>
        <taxon>Dikarya</taxon>
        <taxon>Basidiomycota</taxon>
        <taxon>Agaricomycotina</taxon>
        <taxon>Agaricomycetes</taxon>
        <taxon>Agaricomycetidae</taxon>
        <taxon>Boletales</taxon>
        <taxon>Sclerodermatineae</taxon>
        <taxon>Pisolithaceae</taxon>
        <taxon>Pisolithus</taxon>
    </lineage>
</organism>
<reference evidence="2 3" key="1">
    <citation type="submission" date="2014-04" db="EMBL/GenBank/DDBJ databases">
        <authorList>
            <consortium name="DOE Joint Genome Institute"/>
            <person name="Kuo A."/>
            <person name="Kohler A."/>
            <person name="Costa M.D."/>
            <person name="Nagy L.G."/>
            <person name="Floudas D."/>
            <person name="Copeland A."/>
            <person name="Barry K.W."/>
            <person name="Cichocki N."/>
            <person name="Veneault-Fourrey C."/>
            <person name="LaButti K."/>
            <person name="Lindquist E.A."/>
            <person name="Lipzen A."/>
            <person name="Lundell T."/>
            <person name="Morin E."/>
            <person name="Murat C."/>
            <person name="Sun H."/>
            <person name="Tunlid A."/>
            <person name="Henrissat B."/>
            <person name="Grigoriev I.V."/>
            <person name="Hibbett D.S."/>
            <person name="Martin F."/>
            <person name="Nordberg H.P."/>
            <person name="Cantor M.N."/>
            <person name="Hua S.X."/>
        </authorList>
    </citation>
    <scope>NUCLEOTIDE SEQUENCE [LARGE SCALE GENOMIC DNA]</scope>
    <source>
        <strain evidence="2 3">441</strain>
    </source>
</reference>
<dbReference type="EMBL" id="KN833726">
    <property type="protein sequence ID" value="KIK23454.1"/>
    <property type="molecule type" value="Genomic_DNA"/>
</dbReference>
<dbReference type="Proteomes" id="UP000054018">
    <property type="component" value="Unassembled WGS sequence"/>
</dbReference>
<protein>
    <submittedName>
        <fullName evidence="2">Uncharacterized protein</fullName>
    </submittedName>
</protein>
<gene>
    <name evidence="2" type="ORF">PISMIDRAFT_10937</name>
</gene>
<accession>A0A0C9ZBZ4</accession>
<evidence type="ECO:0000256" key="1">
    <source>
        <dbReference type="SAM" id="MobiDB-lite"/>
    </source>
</evidence>